<keyword evidence="7" id="KW-1185">Reference proteome</keyword>
<dbReference type="GO" id="GO:0003904">
    <property type="term" value="F:deoxyribodipyrimidine photo-lyase activity"/>
    <property type="evidence" value="ECO:0007669"/>
    <property type="project" value="TreeGrafter"/>
</dbReference>
<proteinExistence type="predicted"/>
<evidence type="ECO:0000256" key="3">
    <source>
        <dbReference type="PIRSR" id="PIRSR602081-1"/>
    </source>
</evidence>
<keyword evidence="2 3" id="KW-0274">FAD</keyword>
<dbReference type="GO" id="GO:0003677">
    <property type="term" value="F:DNA binding"/>
    <property type="evidence" value="ECO:0007669"/>
    <property type="project" value="TreeGrafter"/>
</dbReference>
<feature type="binding site" evidence="3">
    <location>
        <position position="78"/>
    </location>
    <ligand>
        <name>FAD</name>
        <dbReference type="ChEBI" id="CHEBI:57692"/>
    </ligand>
</feature>
<dbReference type="Proteomes" id="UP000634139">
    <property type="component" value="Unassembled WGS sequence"/>
</dbReference>
<feature type="binding site" evidence="3">
    <location>
        <begin position="178"/>
        <end position="180"/>
    </location>
    <ligand>
        <name>FAD</name>
        <dbReference type="ChEBI" id="CHEBI:57692"/>
    </ligand>
</feature>
<reference evidence="6" key="2">
    <citation type="submission" date="2020-09" db="EMBL/GenBank/DDBJ databases">
        <authorList>
            <person name="Sun Q."/>
            <person name="Kim S."/>
        </authorList>
    </citation>
    <scope>NUCLEOTIDE SEQUENCE</scope>
    <source>
        <strain evidence="6">KCTC 32422</strain>
    </source>
</reference>
<feature type="site" description="Electron transfer via tryptophanyl radical" evidence="4">
    <location>
        <position position="165"/>
    </location>
</feature>
<dbReference type="PANTHER" id="PTHR11455">
    <property type="entry name" value="CRYPTOCHROME"/>
    <property type="match status" value="1"/>
</dbReference>
<name>A0A918RL05_9SPHN</name>
<protein>
    <recommendedName>
        <fullName evidence="5">Cryptochrome/DNA photolyase FAD-binding domain-containing protein</fullName>
    </recommendedName>
</protein>
<evidence type="ECO:0000259" key="5">
    <source>
        <dbReference type="Pfam" id="PF03441"/>
    </source>
</evidence>
<dbReference type="PANTHER" id="PTHR11455:SF9">
    <property type="entry name" value="CRYPTOCHROME CIRCADIAN CLOCK 5 ISOFORM X1"/>
    <property type="match status" value="1"/>
</dbReference>
<dbReference type="InterPro" id="IPR002081">
    <property type="entry name" value="Cryptochrome/DNA_photolyase_1"/>
</dbReference>
<dbReference type="GO" id="GO:0071949">
    <property type="term" value="F:FAD binding"/>
    <property type="evidence" value="ECO:0007669"/>
    <property type="project" value="TreeGrafter"/>
</dbReference>
<sequence>MPGLTDWTPTRAAALERLAEFLPHAGADYARLRNIDRGPDDRSNVSALSPWIRRRILTEEEVIAAVLRRHGFARADKFIQEVCWRTYWKGWLELRPGVLADYHAAAARLSAEWADSAALAAARGGQTGIACFDAWAAELVRTGWLHNHARMWFASIWIFTLRLPWELGAAFMAQHLLDADPASNTLSWRWVAGLQTPGKHYLARAENIRLNTLGRFDPAGQLDEQALPVPMVAPNPPPGAIPPAQVPATDRVALLLTEEDLSPETLPVGATVVALAALTTPSADSPAGRFAAGALADGLDRAGAQFGLAGQLLAPEAVAAWALDAGVSEVVTACAPLGPSAPVLDEIERALALVSIRLVRVRRAWDTQCWPLATKGFFAFRQHIPKLVAGLV</sequence>
<dbReference type="Gene3D" id="1.10.579.10">
    <property type="entry name" value="DNA Cyclobutane Dipyrimidine Photolyase, subunit A, domain 3"/>
    <property type="match status" value="1"/>
</dbReference>
<dbReference type="RefSeq" id="WP_189542133.1">
    <property type="nucleotide sequence ID" value="NZ_BMZD01000006.1"/>
</dbReference>
<dbReference type="Pfam" id="PF03441">
    <property type="entry name" value="FAD_binding_7"/>
    <property type="match status" value="1"/>
</dbReference>
<feature type="domain" description="Cryptochrome/DNA photolyase FAD-binding" evidence="5">
    <location>
        <begin position="78"/>
        <end position="221"/>
    </location>
</feature>
<dbReference type="InterPro" id="IPR036134">
    <property type="entry name" value="Crypto/Photolyase_FAD-like_sf"/>
</dbReference>
<reference evidence="6" key="1">
    <citation type="journal article" date="2014" name="Int. J. Syst. Evol. Microbiol.">
        <title>Complete genome sequence of Corynebacterium casei LMG S-19264T (=DSM 44701T), isolated from a smear-ripened cheese.</title>
        <authorList>
            <consortium name="US DOE Joint Genome Institute (JGI-PGF)"/>
            <person name="Walter F."/>
            <person name="Albersmeier A."/>
            <person name="Kalinowski J."/>
            <person name="Ruckert C."/>
        </authorList>
    </citation>
    <scope>NUCLEOTIDE SEQUENCE</scope>
    <source>
        <strain evidence="6">KCTC 32422</strain>
    </source>
</reference>
<evidence type="ECO:0000313" key="6">
    <source>
        <dbReference type="EMBL" id="GHA03310.1"/>
    </source>
</evidence>
<gene>
    <name evidence="6" type="ORF">GCM10011617_25410</name>
</gene>
<evidence type="ECO:0000256" key="2">
    <source>
        <dbReference type="ARBA" id="ARBA00022827"/>
    </source>
</evidence>
<feature type="site" description="Electron transfer via tryptophanyl radical" evidence="4">
    <location>
        <position position="188"/>
    </location>
</feature>
<evidence type="ECO:0000313" key="7">
    <source>
        <dbReference type="Proteomes" id="UP000634139"/>
    </source>
</evidence>
<dbReference type="EMBL" id="BMZD01000006">
    <property type="protein sequence ID" value="GHA03310.1"/>
    <property type="molecule type" value="Genomic_DNA"/>
</dbReference>
<feature type="binding site" evidence="3">
    <location>
        <position position="29"/>
    </location>
    <ligand>
        <name>FAD</name>
        <dbReference type="ChEBI" id="CHEBI:57692"/>
    </ligand>
</feature>
<organism evidence="6 7">
    <name type="scientific">Novosphingobium arvoryzae</name>
    <dbReference type="NCBI Taxonomy" id="1256514"/>
    <lineage>
        <taxon>Bacteria</taxon>
        <taxon>Pseudomonadati</taxon>
        <taxon>Pseudomonadota</taxon>
        <taxon>Alphaproteobacteria</taxon>
        <taxon>Sphingomonadales</taxon>
        <taxon>Sphingomonadaceae</taxon>
        <taxon>Novosphingobium</taxon>
    </lineage>
</organism>
<evidence type="ECO:0000256" key="4">
    <source>
        <dbReference type="PIRSR" id="PIRSR602081-2"/>
    </source>
</evidence>
<dbReference type="AlphaFoldDB" id="A0A918RL05"/>
<keyword evidence="1 3" id="KW-0285">Flavoprotein</keyword>
<feature type="site" description="Electron transfer via tryptophanyl radical" evidence="4">
    <location>
        <position position="113"/>
    </location>
</feature>
<dbReference type="InterPro" id="IPR005101">
    <property type="entry name" value="Cryptochr/Photolyase_FAD-bd"/>
</dbReference>
<dbReference type="SUPFAM" id="SSF48173">
    <property type="entry name" value="Cryptochrome/photolyase FAD-binding domain"/>
    <property type="match status" value="1"/>
</dbReference>
<accession>A0A918RL05</accession>
<dbReference type="Gene3D" id="1.25.40.80">
    <property type="match status" value="1"/>
</dbReference>
<evidence type="ECO:0000256" key="1">
    <source>
        <dbReference type="ARBA" id="ARBA00022630"/>
    </source>
</evidence>
<comment type="cofactor">
    <cofactor evidence="3">
        <name>FAD</name>
        <dbReference type="ChEBI" id="CHEBI:57692"/>
    </cofactor>
    <text evidence="3">Binds 1 FAD per subunit.</text>
</comment>
<comment type="caution">
    <text evidence="6">The sequence shown here is derived from an EMBL/GenBank/DDBJ whole genome shotgun (WGS) entry which is preliminary data.</text>
</comment>